<evidence type="ECO:0000313" key="4">
    <source>
        <dbReference type="Proteomes" id="UP000054564"/>
    </source>
</evidence>
<dbReference type="EMBL" id="AJIL01000013">
    <property type="protein sequence ID" value="KNF04267.1"/>
    <property type="molecule type" value="Genomic_DNA"/>
</dbReference>
<dbReference type="InterPro" id="IPR019191">
    <property type="entry name" value="Essential_protein_Yae1_N"/>
</dbReference>
<sequence>MHIYFAYPGHHLSSEPGISADRPDTHSSTMDSLDSLNHLDEQFFDAGHQLGVRDGREAGKLEGFQLGEKEGFKLWEELAYYLGQAQIWGATQDNTGKLNAKIQTLISLIEAFPTQNPPESDGAEFLSQLNNIRASYRMCCANLGIRPRIREAAGNSL</sequence>
<reference evidence="4" key="1">
    <citation type="submission" date="2014-03" db="EMBL/GenBank/DDBJ databases">
        <title>The Genome Sequence of Puccinia striiformis f. sp. tritici PST-78.</title>
        <authorList>
            <consortium name="The Broad Institute Genome Sequencing Platform"/>
            <person name="Cuomo C."/>
            <person name="Hulbert S."/>
            <person name="Chen X."/>
            <person name="Walker B."/>
            <person name="Young S.K."/>
            <person name="Zeng Q."/>
            <person name="Gargeya S."/>
            <person name="Fitzgerald M."/>
            <person name="Haas B."/>
            <person name="Abouelleil A."/>
            <person name="Alvarado L."/>
            <person name="Arachchi H.M."/>
            <person name="Berlin A.M."/>
            <person name="Chapman S.B."/>
            <person name="Goldberg J."/>
            <person name="Griggs A."/>
            <person name="Gujja S."/>
            <person name="Hansen M."/>
            <person name="Howarth C."/>
            <person name="Imamovic A."/>
            <person name="Larimer J."/>
            <person name="McCowan C."/>
            <person name="Montmayeur A."/>
            <person name="Murphy C."/>
            <person name="Neiman D."/>
            <person name="Pearson M."/>
            <person name="Priest M."/>
            <person name="Roberts A."/>
            <person name="Saif S."/>
            <person name="Shea T."/>
            <person name="Sisk P."/>
            <person name="Sykes S."/>
            <person name="Wortman J."/>
            <person name="Nusbaum C."/>
            <person name="Birren B."/>
        </authorList>
    </citation>
    <scope>NUCLEOTIDE SEQUENCE [LARGE SCALE GENOMIC DNA]</scope>
    <source>
        <strain evidence="4">race PST-78</strain>
    </source>
</reference>
<comment type="caution">
    <text evidence="3">The sequence shown here is derived from an EMBL/GenBank/DDBJ whole genome shotgun (WGS) entry which is preliminary data.</text>
</comment>
<organism evidence="3 4">
    <name type="scientific">Puccinia striiformis f. sp. tritici PST-78</name>
    <dbReference type="NCBI Taxonomy" id="1165861"/>
    <lineage>
        <taxon>Eukaryota</taxon>
        <taxon>Fungi</taxon>
        <taxon>Dikarya</taxon>
        <taxon>Basidiomycota</taxon>
        <taxon>Pucciniomycotina</taxon>
        <taxon>Pucciniomycetes</taxon>
        <taxon>Pucciniales</taxon>
        <taxon>Pucciniaceae</taxon>
        <taxon>Puccinia</taxon>
    </lineage>
</organism>
<evidence type="ECO:0000256" key="1">
    <source>
        <dbReference type="ARBA" id="ARBA00038090"/>
    </source>
</evidence>
<dbReference type="Proteomes" id="UP000054564">
    <property type="component" value="Unassembled WGS sequence"/>
</dbReference>
<comment type="similarity">
    <text evidence="1">Belongs to the LTO1 family.</text>
</comment>
<evidence type="ECO:0000313" key="3">
    <source>
        <dbReference type="EMBL" id="KNF04267.1"/>
    </source>
</evidence>
<protein>
    <recommendedName>
        <fullName evidence="2">Essential protein Yae1 N-terminal domain-containing protein</fullName>
    </recommendedName>
</protein>
<dbReference type="OrthoDB" id="48036at2759"/>
<proteinExistence type="inferred from homology"/>
<dbReference type="AlphaFoldDB" id="A0A0L0VYJ5"/>
<keyword evidence="4" id="KW-1185">Reference proteome</keyword>
<evidence type="ECO:0000259" key="2">
    <source>
        <dbReference type="Pfam" id="PF09811"/>
    </source>
</evidence>
<dbReference type="PANTHER" id="PTHR28532:SF1">
    <property type="entry name" value="ORAL CANCER OVEREXPRESSED 1"/>
    <property type="match status" value="1"/>
</dbReference>
<feature type="domain" description="Essential protein Yae1 N-terminal" evidence="2">
    <location>
        <begin position="47"/>
        <end position="85"/>
    </location>
</feature>
<accession>A0A0L0VYJ5</accession>
<dbReference type="STRING" id="1165861.A0A0L0VYJ5"/>
<dbReference type="InterPro" id="IPR052436">
    <property type="entry name" value="LTO1_adapter"/>
</dbReference>
<dbReference type="Pfam" id="PF09811">
    <property type="entry name" value="Yae1_N"/>
    <property type="match status" value="1"/>
</dbReference>
<name>A0A0L0VYJ5_9BASI</name>
<gene>
    <name evidence="3" type="ORF">PSTG_02611</name>
</gene>
<dbReference type="PANTHER" id="PTHR28532">
    <property type="entry name" value="GEO13458P1"/>
    <property type="match status" value="1"/>
</dbReference>